<dbReference type="AlphaFoldDB" id="A0A250JDK1"/>
<dbReference type="EMBL" id="CP022098">
    <property type="protein sequence ID" value="ATB41562.1"/>
    <property type="molecule type" value="Genomic_DNA"/>
</dbReference>
<evidence type="ECO:0000256" key="1">
    <source>
        <dbReference type="SAM" id="Phobius"/>
    </source>
</evidence>
<keyword evidence="1" id="KW-0812">Transmembrane</keyword>
<keyword evidence="1" id="KW-0472">Membrane</keyword>
<protein>
    <recommendedName>
        <fullName evidence="4">Sporulation protein</fullName>
    </recommendedName>
</protein>
<name>A0A250JDK1_9BACT</name>
<evidence type="ECO:0008006" key="4">
    <source>
        <dbReference type="Google" id="ProtNLM"/>
    </source>
</evidence>
<proteinExistence type="predicted"/>
<dbReference type="Pfam" id="PF09579">
    <property type="entry name" value="Spore_YtfJ"/>
    <property type="match status" value="1"/>
</dbReference>
<dbReference type="InterPro" id="IPR014229">
    <property type="entry name" value="Spore_YtfJ"/>
</dbReference>
<evidence type="ECO:0000313" key="2">
    <source>
        <dbReference type="EMBL" id="ATB41562.1"/>
    </source>
</evidence>
<dbReference type="Proteomes" id="UP000217257">
    <property type="component" value="Chromosome"/>
</dbReference>
<dbReference type="KEGG" id="cfus:CYFUS_007028"/>
<evidence type="ECO:0000313" key="3">
    <source>
        <dbReference type="Proteomes" id="UP000217257"/>
    </source>
</evidence>
<keyword evidence="1" id="KW-1133">Transmembrane helix</keyword>
<accession>A0A250JDK1</accession>
<sequence length="154" mass="16631">MSSLQWVHTSAGNLLEQWGDTMDVNEVIDRARDSFNVRRVFGEPIQQGEVTLVPAAWVRGGGGGGGGEGPATEGAKAEENAAKGYGIGVGLNVRPAGAFIVRNGKVRWMPAVDANRIVLGVQVLVGLFLLTIGKQLVGRFLKEDQRFGRRRFAW</sequence>
<feature type="transmembrane region" description="Helical" evidence="1">
    <location>
        <begin position="117"/>
        <end position="141"/>
    </location>
</feature>
<reference evidence="2 3" key="1">
    <citation type="submission" date="2017-06" db="EMBL/GenBank/DDBJ databases">
        <title>Sequencing and comparative analysis of myxobacterial genomes.</title>
        <authorList>
            <person name="Rupp O."/>
            <person name="Goesmann A."/>
            <person name="Sogaard-Andersen L."/>
        </authorList>
    </citation>
    <scope>NUCLEOTIDE SEQUENCE [LARGE SCALE GENOMIC DNA]</scope>
    <source>
        <strain evidence="2 3">DSM 52655</strain>
    </source>
</reference>
<gene>
    <name evidence="2" type="ORF">CYFUS_007028</name>
</gene>
<organism evidence="2 3">
    <name type="scientific">Cystobacter fuscus</name>
    <dbReference type="NCBI Taxonomy" id="43"/>
    <lineage>
        <taxon>Bacteria</taxon>
        <taxon>Pseudomonadati</taxon>
        <taxon>Myxococcota</taxon>
        <taxon>Myxococcia</taxon>
        <taxon>Myxococcales</taxon>
        <taxon>Cystobacterineae</taxon>
        <taxon>Archangiaceae</taxon>
        <taxon>Cystobacter</taxon>
    </lineage>
</organism>